<dbReference type="PANTHER" id="PTHR35395">
    <property type="entry name" value="DUF6536 DOMAIN-CONTAINING PROTEIN"/>
    <property type="match status" value="1"/>
</dbReference>
<name>A0AAD9H7T1_9PEZI</name>
<evidence type="ECO:0000256" key="1">
    <source>
        <dbReference type="SAM" id="Phobius"/>
    </source>
</evidence>
<keyword evidence="4" id="KW-1185">Reference proteome</keyword>
<sequence>SAILITNLAVTIFAYSRYGSKNGVGLIYHGDCSTVKQLDRWLHLLINILSTGMLSASNFCMQLQAAPTRKKVDAAHEEGKWLDIGIHSIRNLRHLDKWQRVSWALLALTSIPIHLMGFALVVVEAVLLSRASASLRLRNFKVSITELWKLGFGELTPYTYLYINMPRTDPAGLIANVILANMPQMILSVVYILYNTMLSTFLFQREFSRMCESKRRKPLRVSEPVGIQRSSYSISLPLRYGIPLSASSTLMHWVVSQSLFLARVRAVQPDGSDDEVNSFSTCGHSPIALFSSMIGTIAIMLVIIGLGLRRYDGTMRMMSTNSLAISAACHVLPEDRENGYLLPVQWGAVEMKGGVGK</sequence>
<comment type="caution">
    <text evidence="3">The sequence shown here is derived from an EMBL/GenBank/DDBJ whole genome shotgun (WGS) entry which is preliminary data.</text>
</comment>
<feature type="domain" description="DUF6536" evidence="2">
    <location>
        <begin position="2"/>
        <end position="117"/>
    </location>
</feature>
<proteinExistence type="predicted"/>
<keyword evidence="1" id="KW-1133">Transmembrane helix</keyword>
<dbReference type="PANTHER" id="PTHR35395:SF1">
    <property type="entry name" value="DUF6536 DOMAIN-CONTAINING PROTEIN"/>
    <property type="match status" value="1"/>
</dbReference>
<evidence type="ECO:0000313" key="3">
    <source>
        <dbReference type="EMBL" id="KAK2023763.1"/>
    </source>
</evidence>
<feature type="transmembrane region" description="Helical" evidence="1">
    <location>
        <begin position="103"/>
        <end position="128"/>
    </location>
</feature>
<feature type="non-terminal residue" evidence="3">
    <location>
        <position position="1"/>
    </location>
</feature>
<reference evidence="3" key="1">
    <citation type="submission" date="2021-06" db="EMBL/GenBank/DDBJ databases">
        <title>Comparative genomics, transcriptomics and evolutionary studies reveal genomic signatures of adaptation to plant cell wall in hemibiotrophic fungi.</title>
        <authorList>
            <consortium name="DOE Joint Genome Institute"/>
            <person name="Baroncelli R."/>
            <person name="Diaz J.F."/>
            <person name="Benocci T."/>
            <person name="Peng M."/>
            <person name="Battaglia E."/>
            <person name="Haridas S."/>
            <person name="Andreopoulos W."/>
            <person name="Labutti K."/>
            <person name="Pangilinan J."/>
            <person name="Floch G.L."/>
            <person name="Makela M.R."/>
            <person name="Henrissat B."/>
            <person name="Grigoriev I.V."/>
            <person name="Crouch J.A."/>
            <person name="De Vries R.P."/>
            <person name="Sukno S.A."/>
            <person name="Thon M.R."/>
        </authorList>
    </citation>
    <scope>NUCLEOTIDE SEQUENCE</scope>
    <source>
        <strain evidence="3">MAFF235873</strain>
    </source>
</reference>
<organism evidence="3 4">
    <name type="scientific">Colletotrichum zoysiae</name>
    <dbReference type="NCBI Taxonomy" id="1216348"/>
    <lineage>
        <taxon>Eukaryota</taxon>
        <taxon>Fungi</taxon>
        <taxon>Dikarya</taxon>
        <taxon>Ascomycota</taxon>
        <taxon>Pezizomycotina</taxon>
        <taxon>Sordariomycetes</taxon>
        <taxon>Hypocreomycetidae</taxon>
        <taxon>Glomerellales</taxon>
        <taxon>Glomerellaceae</taxon>
        <taxon>Colletotrichum</taxon>
        <taxon>Colletotrichum graminicola species complex</taxon>
    </lineage>
</organism>
<accession>A0AAD9H7T1</accession>
<keyword evidence="1" id="KW-0472">Membrane</keyword>
<feature type="non-terminal residue" evidence="3">
    <location>
        <position position="357"/>
    </location>
</feature>
<dbReference type="Pfam" id="PF20163">
    <property type="entry name" value="DUF6536"/>
    <property type="match status" value="1"/>
</dbReference>
<keyword evidence="1" id="KW-0812">Transmembrane</keyword>
<dbReference type="InterPro" id="IPR046623">
    <property type="entry name" value="DUF6536"/>
</dbReference>
<feature type="transmembrane region" description="Helical" evidence="1">
    <location>
        <begin position="287"/>
        <end position="308"/>
    </location>
</feature>
<dbReference type="Proteomes" id="UP001232148">
    <property type="component" value="Unassembled WGS sequence"/>
</dbReference>
<evidence type="ECO:0000313" key="4">
    <source>
        <dbReference type="Proteomes" id="UP001232148"/>
    </source>
</evidence>
<evidence type="ECO:0000259" key="2">
    <source>
        <dbReference type="Pfam" id="PF20163"/>
    </source>
</evidence>
<dbReference type="EMBL" id="MU842987">
    <property type="protein sequence ID" value="KAK2023763.1"/>
    <property type="molecule type" value="Genomic_DNA"/>
</dbReference>
<dbReference type="AlphaFoldDB" id="A0AAD9H7T1"/>
<feature type="transmembrane region" description="Helical" evidence="1">
    <location>
        <begin position="173"/>
        <end position="194"/>
    </location>
</feature>
<protein>
    <recommendedName>
        <fullName evidence="2">DUF6536 domain-containing protein</fullName>
    </recommendedName>
</protein>
<feature type="transmembrane region" description="Helical" evidence="1">
    <location>
        <begin position="41"/>
        <end position="61"/>
    </location>
</feature>
<gene>
    <name evidence="3" type="ORF">LX32DRAFT_496872</name>
</gene>